<evidence type="ECO:0000313" key="2">
    <source>
        <dbReference type="Proteomes" id="UP000828390"/>
    </source>
</evidence>
<evidence type="ECO:0000313" key="1">
    <source>
        <dbReference type="EMBL" id="KAH3721243.1"/>
    </source>
</evidence>
<organism evidence="1 2">
    <name type="scientific">Dreissena polymorpha</name>
    <name type="common">Zebra mussel</name>
    <name type="synonym">Mytilus polymorpha</name>
    <dbReference type="NCBI Taxonomy" id="45954"/>
    <lineage>
        <taxon>Eukaryota</taxon>
        <taxon>Metazoa</taxon>
        <taxon>Spiralia</taxon>
        <taxon>Lophotrochozoa</taxon>
        <taxon>Mollusca</taxon>
        <taxon>Bivalvia</taxon>
        <taxon>Autobranchia</taxon>
        <taxon>Heteroconchia</taxon>
        <taxon>Euheterodonta</taxon>
        <taxon>Imparidentia</taxon>
        <taxon>Neoheterodontei</taxon>
        <taxon>Myida</taxon>
        <taxon>Dreissenoidea</taxon>
        <taxon>Dreissenidae</taxon>
        <taxon>Dreissena</taxon>
    </lineage>
</organism>
<name>A0A9D4CD41_DREPO</name>
<dbReference type="EMBL" id="JAIWYP010000013">
    <property type="protein sequence ID" value="KAH3721243.1"/>
    <property type="molecule type" value="Genomic_DNA"/>
</dbReference>
<dbReference type="AlphaFoldDB" id="A0A9D4CD41"/>
<accession>A0A9D4CD41</accession>
<proteinExistence type="predicted"/>
<comment type="caution">
    <text evidence="1">The sequence shown here is derived from an EMBL/GenBank/DDBJ whole genome shotgun (WGS) entry which is preliminary data.</text>
</comment>
<reference evidence="1" key="1">
    <citation type="journal article" date="2019" name="bioRxiv">
        <title>The Genome of the Zebra Mussel, Dreissena polymorpha: A Resource for Invasive Species Research.</title>
        <authorList>
            <person name="McCartney M.A."/>
            <person name="Auch B."/>
            <person name="Kono T."/>
            <person name="Mallez S."/>
            <person name="Zhang Y."/>
            <person name="Obille A."/>
            <person name="Becker A."/>
            <person name="Abrahante J.E."/>
            <person name="Garbe J."/>
            <person name="Badalamenti J.P."/>
            <person name="Herman A."/>
            <person name="Mangelson H."/>
            <person name="Liachko I."/>
            <person name="Sullivan S."/>
            <person name="Sone E.D."/>
            <person name="Koren S."/>
            <person name="Silverstein K.A.T."/>
            <person name="Beckman K.B."/>
            <person name="Gohl D.M."/>
        </authorList>
    </citation>
    <scope>NUCLEOTIDE SEQUENCE</scope>
    <source>
        <strain evidence="1">Duluth1</strain>
        <tissue evidence="1">Whole animal</tissue>
    </source>
</reference>
<sequence length="52" mass="5900">MIQASMPSSFLVLAYEPNPPQTRHTGRVLNQKALLFKVRGGDGWWIMLSIDQ</sequence>
<protein>
    <submittedName>
        <fullName evidence="1">Uncharacterized protein</fullName>
    </submittedName>
</protein>
<dbReference type="Proteomes" id="UP000828390">
    <property type="component" value="Unassembled WGS sequence"/>
</dbReference>
<gene>
    <name evidence="1" type="ORF">DPMN_064162</name>
</gene>
<reference evidence="1" key="2">
    <citation type="submission" date="2020-11" db="EMBL/GenBank/DDBJ databases">
        <authorList>
            <person name="McCartney M.A."/>
            <person name="Auch B."/>
            <person name="Kono T."/>
            <person name="Mallez S."/>
            <person name="Becker A."/>
            <person name="Gohl D.M."/>
            <person name="Silverstein K.A.T."/>
            <person name="Koren S."/>
            <person name="Bechman K.B."/>
            <person name="Herman A."/>
            <person name="Abrahante J.E."/>
            <person name="Garbe J."/>
        </authorList>
    </citation>
    <scope>NUCLEOTIDE SEQUENCE</scope>
    <source>
        <strain evidence="1">Duluth1</strain>
        <tissue evidence="1">Whole animal</tissue>
    </source>
</reference>
<keyword evidence="2" id="KW-1185">Reference proteome</keyword>